<evidence type="ECO:0000313" key="2">
    <source>
        <dbReference type="Proteomes" id="UP000585474"/>
    </source>
</evidence>
<dbReference type="Proteomes" id="UP000585474">
    <property type="component" value="Unassembled WGS sequence"/>
</dbReference>
<reference evidence="2" key="1">
    <citation type="submission" date="2019-07" db="EMBL/GenBank/DDBJ databases">
        <title>De Novo Assembly of kiwifruit Actinidia rufa.</title>
        <authorList>
            <person name="Sugita-Konishi S."/>
            <person name="Sato K."/>
            <person name="Mori E."/>
            <person name="Abe Y."/>
            <person name="Kisaki G."/>
            <person name="Hamano K."/>
            <person name="Suezawa K."/>
            <person name="Otani M."/>
            <person name="Fukuda T."/>
            <person name="Manabe T."/>
            <person name="Gomi K."/>
            <person name="Tabuchi M."/>
            <person name="Akimitsu K."/>
            <person name="Kataoka I."/>
        </authorList>
    </citation>
    <scope>NUCLEOTIDE SEQUENCE [LARGE SCALE GENOMIC DNA]</scope>
    <source>
        <strain evidence="2">cv. Fuchu</strain>
    </source>
</reference>
<organism evidence="1 2">
    <name type="scientific">Actinidia rufa</name>
    <dbReference type="NCBI Taxonomy" id="165716"/>
    <lineage>
        <taxon>Eukaryota</taxon>
        <taxon>Viridiplantae</taxon>
        <taxon>Streptophyta</taxon>
        <taxon>Embryophyta</taxon>
        <taxon>Tracheophyta</taxon>
        <taxon>Spermatophyta</taxon>
        <taxon>Magnoliopsida</taxon>
        <taxon>eudicotyledons</taxon>
        <taxon>Gunneridae</taxon>
        <taxon>Pentapetalae</taxon>
        <taxon>asterids</taxon>
        <taxon>Ericales</taxon>
        <taxon>Actinidiaceae</taxon>
        <taxon>Actinidia</taxon>
    </lineage>
</organism>
<dbReference type="AlphaFoldDB" id="A0A7J0DHI6"/>
<proteinExistence type="predicted"/>
<comment type="caution">
    <text evidence="1">The sequence shown here is derived from an EMBL/GenBank/DDBJ whole genome shotgun (WGS) entry which is preliminary data.</text>
</comment>
<gene>
    <name evidence="1" type="ORF">Acr_00g0033150</name>
</gene>
<evidence type="ECO:0000313" key="1">
    <source>
        <dbReference type="EMBL" id="GFS34287.1"/>
    </source>
</evidence>
<sequence>MVAAGVRGIRERWLWPLVLVPARDIIVLSGFTVAVVVRYSSSPYVVCSLSIVLDHHLATTNVNSDRSATLSPLCLPNATVKIWPLSMLILTVSPSPMSISTVLPPSLSLRCPNLVYRQHTNSTIVVISMPSALQ</sequence>
<dbReference type="EMBL" id="BJWL01000210">
    <property type="protein sequence ID" value="GFS34287.1"/>
    <property type="molecule type" value="Genomic_DNA"/>
</dbReference>
<keyword evidence="2" id="KW-1185">Reference proteome</keyword>
<protein>
    <submittedName>
        <fullName evidence="1">Uncharacterized protein</fullName>
    </submittedName>
</protein>
<accession>A0A7J0DHI6</accession>
<name>A0A7J0DHI6_9ERIC</name>